<dbReference type="InterPro" id="IPR010627">
    <property type="entry name" value="Prepilin_pept_A24_N"/>
</dbReference>
<feature type="transmembrane region" description="Helical" evidence="7">
    <location>
        <begin position="94"/>
        <end position="117"/>
    </location>
</feature>
<evidence type="ECO:0000256" key="1">
    <source>
        <dbReference type="ARBA" id="ARBA00004651"/>
    </source>
</evidence>
<feature type="transmembrane region" description="Helical" evidence="7">
    <location>
        <begin position="251"/>
        <end position="273"/>
    </location>
</feature>
<feature type="transmembrane region" description="Helical" evidence="7">
    <location>
        <begin position="129"/>
        <end position="148"/>
    </location>
</feature>
<dbReference type="Gene3D" id="1.20.120.1220">
    <property type="match status" value="1"/>
</dbReference>
<keyword evidence="6 7" id="KW-0472">Membrane</keyword>
<evidence type="ECO:0000256" key="6">
    <source>
        <dbReference type="ARBA" id="ARBA00023136"/>
    </source>
</evidence>
<dbReference type="GO" id="GO:0005886">
    <property type="term" value="C:plasma membrane"/>
    <property type="evidence" value="ECO:0007669"/>
    <property type="project" value="UniProtKB-SubCell"/>
</dbReference>
<evidence type="ECO:0000313" key="12">
    <source>
        <dbReference type="Proteomes" id="UP001229955"/>
    </source>
</evidence>
<protein>
    <submittedName>
        <fullName evidence="11">Prepilin peptidase</fullName>
    </submittedName>
</protein>
<dbReference type="InterPro" id="IPR000045">
    <property type="entry name" value="Prepilin_IV_endopep_pep"/>
</dbReference>
<feature type="transmembrane region" description="Helical" evidence="7">
    <location>
        <begin position="160"/>
        <end position="178"/>
    </location>
</feature>
<comment type="similarity">
    <text evidence="2">Belongs to the peptidase A24 family.</text>
</comment>
<comment type="subcellular location">
    <subcellularLocation>
        <location evidence="1">Cell membrane</location>
        <topology evidence="1">Multi-pass membrane protein</topology>
    </subcellularLocation>
</comment>
<evidence type="ECO:0000313" key="10">
    <source>
        <dbReference type="EMBL" id="WKW12756.1"/>
    </source>
</evidence>
<dbReference type="PANTHER" id="PTHR30487">
    <property type="entry name" value="TYPE 4 PREPILIN-LIKE PROTEINS LEADER PEPTIDE-PROCESSING ENZYME"/>
    <property type="match status" value="1"/>
</dbReference>
<evidence type="ECO:0000313" key="11">
    <source>
        <dbReference type="EMBL" id="WKW15663.1"/>
    </source>
</evidence>
<proteinExistence type="inferred from homology"/>
<evidence type="ECO:0000256" key="2">
    <source>
        <dbReference type="ARBA" id="ARBA00005801"/>
    </source>
</evidence>
<evidence type="ECO:0000259" key="8">
    <source>
        <dbReference type="Pfam" id="PF01478"/>
    </source>
</evidence>
<dbReference type="RefSeq" id="WP_367885633.1">
    <property type="nucleotide sequence ID" value="NZ_CP130612.1"/>
</dbReference>
<dbReference type="EMBL" id="CP130613">
    <property type="protein sequence ID" value="WKW15663.1"/>
    <property type="molecule type" value="Genomic_DNA"/>
</dbReference>
<dbReference type="EMBL" id="CP130612">
    <property type="protein sequence ID" value="WKW12756.1"/>
    <property type="molecule type" value="Genomic_DNA"/>
</dbReference>
<dbReference type="Proteomes" id="UP001229955">
    <property type="component" value="Chromosome"/>
</dbReference>
<reference evidence="11" key="1">
    <citation type="submission" date="2023-07" db="EMBL/GenBank/DDBJ databases">
        <authorList>
            <person name="Haufschild T."/>
            <person name="Kallscheuer N."/>
            <person name="Hammer J."/>
            <person name="Kohn T."/>
            <person name="Kabuu M."/>
            <person name="Jogler M."/>
            <person name="Wohfarth N."/>
            <person name="Heuer A."/>
            <person name="Rohde M."/>
            <person name="van Teeseling M.C.F."/>
            <person name="Jogler C."/>
        </authorList>
    </citation>
    <scope>NUCLEOTIDE SEQUENCE</scope>
    <source>
        <strain evidence="10">Strain 138</strain>
        <strain evidence="11">Strain 318</strain>
    </source>
</reference>
<evidence type="ECO:0000256" key="4">
    <source>
        <dbReference type="ARBA" id="ARBA00022692"/>
    </source>
</evidence>
<keyword evidence="12" id="KW-1185">Reference proteome</keyword>
<dbReference type="InterPro" id="IPR050882">
    <property type="entry name" value="Prepilin_peptidase/N-MTase"/>
</dbReference>
<keyword evidence="4 7" id="KW-0812">Transmembrane</keyword>
<keyword evidence="5 7" id="KW-1133">Transmembrane helix</keyword>
<dbReference type="GO" id="GO:0004190">
    <property type="term" value="F:aspartic-type endopeptidase activity"/>
    <property type="evidence" value="ECO:0007669"/>
    <property type="project" value="InterPro"/>
</dbReference>
<feature type="transmembrane region" description="Helical" evidence="7">
    <location>
        <begin position="207"/>
        <end position="231"/>
    </location>
</feature>
<dbReference type="Pfam" id="PF06750">
    <property type="entry name" value="A24_N_bact"/>
    <property type="match status" value="1"/>
</dbReference>
<dbReference type="KEGG" id="pspc:Strain318_002064"/>
<dbReference type="AlphaFoldDB" id="A0AA49K1T6"/>
<evidence type="ECO:0000256" key="5">
    <source>
        <dbReference type="ARBA" id="ARBA00022989"/>
    </source>
</evidence>
<dbReference type="Pfam" id="PF01478">
    <property type="entry name" value="Peptidase_A24"/>
    <property type="match status" value="1"/>
</dbReference>
<dbReference type="PANTHER" id="PTHR30487:SF0">
    <property type="entry name" value="PREPILIN LEADER PEPTIDASE_N-METHYLTRANSFERASE-RELATED"/>
    <property type="match status" value="1"/>
</dbReference>
<feature type="domain" description="Prepilin type IV endopeptidase peptidase" evidence="8">
    <location>
        <begin position="108"/>
        <end position="222"/>
    </location>
</feature>
<accession>A0AA49K1T6</accession>
<accession>A0AA49JVI2</accession>
<evidence type="ECO:0000259" key="9">
    <source>
        <dbReference type="Pfam" id="PF06750"/>
    </source>
</evidence>
<evidence type="ECO:0000256" key="3">
    <source>
        <dbReference type="ARBA" id="ARBA00022475"/>
    </source>
</evidence>
<keyword evidence="3" id="KW-1003">Cell membrane</keyword>
<name>A0AA49K1T6_9BACT</name>
<feature type="domain" description="Prepilin peptidase A24 N-terminal" evidence="9">
    <location>
        <begin position="15"/>
        <end position="97"/>
    </location>
</feature>
<evidence type="ECO:0000256" key="7">
    <source>
        <dbReference type="SAM" id="Phobius"/>
    </source>
</evidence>
<dbReference type="GO" id="GO:0006465">
    <property type="term" value="P:signal peptide processing"/>
    <property type="evidence" value="ECO:0007669"/>
    <property type="project" value="TreeGrafter"/>
</dbReference>
<organism evidence="11 12">
    <name type="scientific">Pseudogemmatithrix spongiicola</name>
    <dbReference type="NCBI Taxonomy" id="3062599"/>
    <lineage>
        <taxon>Bacteria</taxon>
        <taxon>Pseudomonadati</taxon>
        <taxon>Gemmatimonadota</taxon>
        <taxon>Gemmatimonadia</taxon>
        <taxon>Gemmatimonadales</taxon>
        <taxon>Gemmatimonadaceae</taxon>
        <taxon>Pseudogemmatithrix</taxon>
    </lineage>
</organism>
<sequence>MDPLLLAVWAVVFFLGASLGSFLNVCIARWPAEQSVVSPRSRCPRCGHAIAWYDNIPIVSWLLLRAKCRGCALPISAQYPLVELTVGLIWVLSVWHYGPSLTALRLALAATILLGVVMTDLQHYVIPDGFTLTGFLLGLAFPIVAMFVGEQGPFAAPWDAVIGAFTGAGLIAVVAWLGEIAFKKEAMGQGDITLMAMIGAMVGPGRSLLTVFLAAAIGAVVFLAVVLPIGAVRAKRAGAEFEPPLVPFGVFLAPAGLVALLWGDALVAAYLSYSGL</sequence>
<gene>
    <name evidence="10" type="ORF">Strain138_002065</name>
    <name evidence="11" type="ORF">Strain318_002064</name>
</gene>